<dbReference type="GO" id="GO:0046872">
    <property type="term" value="F:metal ion binding"/>
    <property type="evidence" value="ECO:0007669"/>
    <property type="project" value="UniProtKB-KW"/>
</dbReference>
<dbReference type="PROSITE" id="PS00197">
    <property type="entry name" value="2FE2S_FER_1"/>
    <property type="match status" value="1"/>
</dbReference>
<dbReference type="EMBL" id="CP059399">
    <property type="protein sequence ID" value="QLY34545.1"/>
    <property type="molecule type" value="Genomic_DNA"/>
</dbReference>
<dbReference type="CDD" id="cd00207">
    <property type="entry name" value="fer2"/>
    <property type="match status" value="1"/>
</dbReference>
<dbReference type="InterPro" id="IPR008333">
    <property type="entry name" value="Cbr1-like_FAD-bd_dom"/>
</dbReference>
<dbReference type="Gene3D" id="3.10.20.30">
    <property type="match status" value="1"/>
</dbReference>
<evidence type="ECO:0000313" key="11">
    <source>
        <dbReference type="Proteomes" id="UP000515512"/>
    </source>
</evidence>
<dbReference type="Pfam" id="PF00111">
    <property type="entry name" value="Fer2"/>
    <property type="match status" value="1"/>
</dbReference>
<dbReference type="SUPFAM" id="SSF54292">
    <property type="entry name" value="2Fe-2S ferredoxin-like"/>
    <property type="match status" value="1"/>
</dbReference>
<dbReference type="InterPro" id="IPR006058">
    <property type="entry name" value="2Fe2S_fd_BS"/>
</dbReference>
<dbReference type="InterPro" id="IPR017938">
    <property type="entry name" value="Riboflavin_synthase-like_b-brl"/>
</dbReference>
<dbReference type="PRINTS" id="PR00409">
    <property type="entry name" value="PHDIOXRDTASE"/>
</dbReference>
<evidence type="ECO:0000256" key="4">
    <source>
        <dbReference type="ARBA" id="ARBA00022723"/>
    </source>
</evidence>
<keyword evidence="2" id="KW-0285">Flavoprotein</keyword>
<dbReference type="Proteomes" id="UP000515512">
    <property type="component" value="Chromosome"/>
</dbReference>
<organism evidence="10 11">
    <name type="scientific">Nocardia huaxiensis</name>
    <dbReference type="NCBI Taxonomy" id="2755382"/>
    <lineage>
        <taxon>Bacteria</taxon>
        <taxon>Bacillati</taxon>
        <taxon>Actinomycetota</taxon>
        <taxon>Actinomycetes</taxon>
        <taxon>Mycobacteriales</taxon>
        <taxon>Nocardiaceae</taxon>
        <taxon>Nocardia</taxon>
    </lineage>
</organism>
<evidence type="ECO:0000256" key="5">
    <source>
        <dbReference type="ARBA" id="ARBA00023002"/>
    </source>
</evidence>
<dbReference type="CDD" id="cd06185">
    <property type="entry name" value="PDR_like"/>
    <property type="match status" value="1"/>
</dbReference>
<dbReference type="Pfam" id="PF00970">
    <property type="entry name" value="FAD_binding_6"/>
    <property type="match status" value="1"/>
</dbReference>
<dbReference type="PROSITE" id="PS51384">
    <property type="entry name" value="FAD_FR"/>
    <property type="match status" value="1"/>
</dbReference>
<dbReference type="GO" id="GO:0051537">
    <property type="term" value="F:2 iron, 2 sulfur cluster binding"/>
    <property type="evidence" value="ECO:0007669"/>
    <property type="project" value="UniProtKB-KW"/>
</dbReference>
<dbReference type="InterPro" id="IPR039261">
    <property type="entry name" value="FNR_nucleotide-bd"/>
</dbReference>
<evidence type="ECO:0000259" key="8">
    <source>
        <dbReference type="PROSITE" id="PS51085"/>
    </source>
</evidence>
<accession>A0A7D6ZUU9</accession>
<dbReference type="InterPro" id="IPR050415">
    <property type="entry name" value="MRET"/>
</dbReference>
<evidence type="ECO:0000313" key="10">
    <source>
        <dbReference type="EMBL" id="QLY34545.1"/>
    </source>
</evidence>
<evidence type="ECO:0000256" key="6">
    <source>
        <dbReference type="ARBA" id="ARBA00023004"/>
    </source>
</evidence>
<evidence type="ECO:0000256" key="2">
    <source>
        <dbReference type="ARBA" id="ARBA00022630"/>
    </source>
</evidence>
<evidence type="ECO:0000259" key="9">
    <source>
        <dbReference type="PROSITE" id="PS51384"/>
    </source>
</evidence>
<keyword evidence="3" id="KW-0001">2Fe-2S</keyword>
<dbReference type="Gene3D" id="2.40.30.10">
    <property type="entry name" value="Translation factors"/>
    <property type="match status" value="1"/>
</dbReference>
<dbReference type="PROSITE" id="PS51085">
    <property type="entry name" value="2FE2S_FER_2"/>
    <property type="match status" value="1"/>
</dbReference>
<dbReference type="SUPFAM" id="SSF63380">
    <property type="entry name" value="Riboflavin synthase domain-like"/>
    <property type="match status" value="1"/>
</dbReference>
<gene>
    <name evidence="10" type="ORF">H0264_20715</name>
</gene>
<comment type="cofactor">
    <cofactor evidence="1">
        <name>FAD</name>
        <dbReference type="ChEBI" id="CHEBI:57692"/>
    </cofactor>
</comment>
<dbReference type="SUPFAM" id="SSF52343">
    <property type="entry name" value="Ferredoxin reductase-like, C-terminal NADP-linked domain"/>
    <property type="match status" value="1"/>
</dbReference>
<proteinExistence type="predicted"/>
<dbReference type="PANTHER" id="PTHR47354:SF1">
    <property type="entry name" value="CARNITINE MONOOXYGENASE REDUCTASE SUBUNIT"/>
    <property type="match status" value="1"/>
</dbReference>
<feature type="domain" description="2Fe-2S ferredoxin-type" evidence="8">
    <location>
        <begin position="281"/>
        <end position="370"/>
    </location>
</feature>
<dbReference type="KEGG" id="nhu:H0264_20715"/>
<feature type="domain" description="FAD-binding FR-type" evidence="9">
    <location>
        <begin position="53"/>
        <end position="156"/>
    </location>
</feature>
<dbReference type="PANTHER" id="PTHR47354">
    <property type="entry name" value="NADH OXIDOREDUCTASE HCR"/>
    <property type="match status" value="1"/>
</dbReference>
<keyword evidence="4" id="KW-0479">Metal-binding</keyword>
<keyword evidence="7" id="KW-0411">Iron-sulfur</keyword>
<keyword evidence="5" id="KW-0560">Oxidoreductase</keyword>
<reference evidence="10 11" key="1">
    <citation type="submission" date="2020-07" db="EMBL/GenBank/DDBJ databases">
        <authorList>
            <person name="Zhuang K."/>
            <person name="Ran Y."/>
        </authorList>
    </citation>
    <scope>NUCLEOTIDE SEQUENCE [LARGE SCALE GENOMIC DNA]</scope>
    <source>
        <strain evidence="10 11">WCH-YHL-001</strain>
    </source>
</reference>
<dbReference type="AlphaFoldDB" id="A0A7D6ZUU9"/>
<dbReference type="GO" id="GO:0016491">
    <property type="term" value="F:oxidoreductase activity"/>
    <property type="evidence" value="ECO:0007669"/>
    <property type="project" value="UniProtKB-KW"/>
</dbReference>
<protein>
    <submittedName>
        <fullName evidence="10">Oxidoreductase</fullName>
    </submittedName>
</protein>
<evidence type="ECO:0000256" key="1">
    <source>
        <dbReference type="ARBA" id="ARBA00001974"/>
    </source>
</evidence>
<keyword evidence="11" id="KW-1185">Reference proteome</keyword>
<name>A0A7D6ZUU9_9NOCA</name>
<evidence type="ECO:0000256" key="3">
    <source>
        <dbReference type="ARBA" id="ARBA00022714"/>
    </source>
</evidence>
<dbReference type="Gene3D" id="3.40.50.80">
    <property type="entry name" value="Nucleotide-binding domain of ferredoxin-NADP reductase (FNR) module"/>
    <property type="match status" value="1"/>
</dbReference>
<evidence type="ECO:0000256" key="7">
    <source>
        <dbReference type="ARBA" id="ARBA00023014"/>
    </source>
</evidence>
<dbReference type="InterPro" id="IPR001041">
    <property type="entry name" value="2Fe-2S_ferredoxin-type"/>
</dbReference>
<dbReference type="InterPro" id="IPR036010">
    <property type="entry name" value="2Fe-2S_ferredoxin-like_sf"/>
</dbReference>
<dbReference type="InterPro" id="IPR017927">
    <property type="entry name" value="FAD-bd_FR_type"/>
</dbReference>
<keyword evidence="6" id="KW-0408">Iron</keyword>
<dbReference type="InterPro" id="IPR012675">
    <property type="entry name" value="Beta-grasp_dom_sf"/>
</dbReference>
<sequence length="416" mass="45203">MRRRGVPPAFWAPLRRDPLLMVADKLIAPGARVLAWFSPAGTPRAEVERARRDRTRELVLVDRQVVAADEDVVSFVFADPRGAALRSWRPGAHLDVLLPSGRMRQYSLCGDPDDPLHYRIAVRRIANGGGSIELHDRLRVGDRVGIRGPRNAFPLALPGSPHRLRFVAGGIGITPILGMMRAADRAGADWSMIYTGRHRDSLPFLDEIAHYGDRVTIRTDDVAGLPTGADLVPDLAPNLAVYVCGPPPLLEVVGARVARAPDVELHQERFSPPPIRDGAPFTVQLGWGGPVLDVPADRTVLDVVAQAQPAVSYSCRQGFCTTCKVRVLSGAVDHRDTVLNDAQRAQGDALICVSRAARGERLVLDVAAAAPEPAAVERDPLRRRVGFAPAPHRAQRARLARAIPKRIRLGGVSRVP</sequence>